<organism evidence="9 10">
    <name type="scientific">Sphingosinicella soli</name>
    <dbReference type="NCBI Taxonomy" id="333708"/>
    <lineage>
        <taxon>Bacteria</taxon>
        <taxon>Pseudomonadati</taxon>
        <taxon>Pseudomonadota</taxon>
        <taxon>Alphaproteobacteria</taxon>
        <taxon>Sphingomonadales</taxon>
        <taxon>Sphingosinicellaceae</taxon>
        <taxon>Sphingosinicella</taxon>
    </lineage>
</organism>
<gene>
    <name evidence="9" type="ORF">GGQ98_002939</name>
</gene>
<keyword evidence="5 8" id="KW-0408">Iron</keyword>
<evidence type="ECO:0000256" key="3">
    <source>
        <dbReference type="ARBA" id="ARBA00022723"/>
    </source>
</evidence>
<dbReference type="CDD" id="cd20625">
    <property type="entry name" value="CYP164-like"/>
    <property type="match status" value="1"/>
</dbReference>
<name>A0A7W7F761_9SPHN</name>
<evidence type="ECO:0000256" key="2">
    <source>
        <dbReference type="ARBA" id="ARBA00022617"/>
    </source>
</evidence>
<dbReference type="PRINTS" id="PR00359">
    <property type="entry name" value="BP450"/>
</dbReference>
<evidence type="ECO:0008006" key="11">
    <source>
        <dbReference type="Google" id="ProtNLM"/>
    </source>
</evidence>
<evidence type="ECO:0000313" key="9">
    <source>
        <dbReference type="EMBL" id="MBB4633305.1"/>
    </source>
</evidence>
<dbReference type="InterPro" id="IPR001128">
    <property type="entry name" value="Cyt_P450"/>
</dbReference>
<accession>A0A7W7F761</accession>
<dbReference type="PROSITE" id="PS00086">
    <property type="entry name" value="CYTOCHROME_P450"/>
    <property type="match status" value="1"/>
</dbReference>
<evidence type="ECO:0000256" key="6">
    <source>
        <dbReference type="ARBA" id="ARBA00023033"/>
    </source>
</evidence>
<dbReference type="InterPro" id="IPR017972">
    <property type="entry name" value="Cyt_P450_CS"/>
</dbReference>
<dbReference type="EMBL" id="JACHNZ010000039">
    <property type="protein sequence ID" value="MBB4633305.1"/>
    <property type="molecule type" value="Genomic_DNA"/>
</dbReference>
<evidence type="ECO:0000256" key="4">
    <source>
        <dbReference type="ARBA" id="ARBA00023002"/>
    </source>
</evidence>
<dbReference type="SUPFAM" id="SSF48264">
    <property type="entry name" value="Cytochrome P450"/>
    <property type="match status" value="1"/>
</dbReference>
<dbReference type="InterPro" id="IPR036396">
    <property type="entry name" value="Cyt_P450_sf"/>
</dbReference>
<dbReference type="GO" id="GO:0004497">
    <property type="term" value="F:monooxygenase activity"/>
    <property type="evidence" value="ECO:0007669"/>
    <property type="project" value="UniProtKB-KW"/>
</dbReference>
<keyword evidence="10" id="KW-1185">Reference proteome</keyword>
<evidence type="ECO:0000313" key="10">
    <source>
        <dbReference type="Proteomes" id="UP000566324"/>
    </source>
</evidence>
<evidence type="ECO:0000256" key="1">
    <source>
        <dbReference type="ARBA" id="ARBA00010617"/>
    </source>
</evidence>
<keyword evidence="6 8" id="KW-0503">Monooxygenase</keyword>
<keyword evidence="4 8" id="KW-0560">Oxidoreductase</keyword>
<reference evidence="9 10" key="1">
    <citation type="submission" date="2020-08" db="EMBL/GenBank/DDBJ databases">
        <title>Genomic Encyclopedia of Type Strains, Phase IV (KMG-IV): sequencing the most valuable type-strain genomes for metagenomic binning, comparative biology and taxonomic classification.</title>
        <authorList>
            <person name="Goeker M."/>
        </authorList>
    </citation>
    <scope>NUCLEOTIDE SEQUENCE [LARGE SCALE GENOMIC DNA]</scope>
    <source>
        <strain evidence="9 10">DSM 17328</strain>
    </source>
</reference>
<dbReference type="Pfam" id="PF00067">
    <property type="entry name" value="p450"/>
    <property type="match status" value="1"/>
</dbReference>
<comment type="caution">
    <text evidence="9">The sequence shown here is derived from an EMBL/GenBank/DDBJ whole genome shotgun (WGS) entry which is preliminary data.</text>
</comment>
<dbReference type="PANTHER" id="PTHR46696">
    <property type="entry name" value="P450, PUTATIVE (EUROFUNG)-RELATED"/>
    <property type="match status" value="1"/>
</dbReference>
<dbReference type="PANTHER" id="PTHR46696:SF1">
    <property type="entry name" value="CYTOCHROME P450 YJIB-RELATED"/>
    <property type="match status" value="1"/>
</dbReference>
<evidence type="ECO:0000256" key="5">
    <source>
        <dbReference type="ARBA" id="ARBA00023004"/>
    </source>
</evidence>
<sequence length="409" mass="46185">MNQPLGVDRPPVTYDPLDPKVTANPYPHYAQLRADAPVHWLDSMQGFVVSRWDDVTAVLKDGKTYSSSRFWPALLGEYDPVPEVPPMISLDPPGHMRIRKLANSAFVPSRVGALQEKIVSVANELIDVIFEKHGKSGEFDFVWEFSALFPVSVVADVIGVNLERRVDFKHWVDDLLSAGNRAAYGPERLAEIERSSKAIRAYFEDIYDQRLAEPREDLISGFIQAEVNGEKLTRSEVLNLAILLLIGGVETTTNLLGITFVHFKRNPDALAAVRENPERIPTVLEEVLRFDGPVQMLFRHTMRDTELAGTAIPQGSLVLPLLGSANHDERKFENSESFRWDRDPKEIMSFGQGPHFCLGSFLSRMEARTALQILLARFEELLPISDEVQWMDSYFARGPKTLPVRFKAR</sequence>
<keyword evidence="2 8" id="KW-0349">Heme</keyword>
<proteinExistence type="inferred from homology"/>
<comment type="similarity">
    <text evidence="1 8">Belongs to the cytochrome P450 family.</text>
</comment>
<dbReference type="GO" id="GO:0005506">
    <property type="term" value="F:iron ion binding"/>
    <property type="evidence" value="ECO:0007669"/>
    <property type="project" value="InterPro"/>
</dbReference>
<dbReference type="InterPro" id="IPR002397">
    <property type="entry name" value="Cyt_P450_B"/>
</dbReference>
<dbReference type="GO" id="GO:0016705">
    <property type="term" value="F:oxidoreductase activity, acting on paired donors, with incorporation or reduction of molecular oxygen"/>
    <property type="evidence" value="ECO:0007669"/>
    <property type="project" value="InterPro"/>
</dbReference>
<evidence type="ECO:0000256" key="8">
    <source>
        <dbReference type="RuleBase" id="RU000461"/>
    </source>
</evidence>
<comment type="function">
    <text evidence="7">Cytochromes P450 are a group of heme-thiolate monooxygenases. They oxidize a variety of structurally unrelated compounds, including steroids, fatty acids, and xenobiotics.</text>
</comment>
<protein>
    <recommendedName>
        <fullName evidence="11">Cytochrome P450</fullName>
    </recommendedName>
</protein>
<keyword evidence="3 8" id="KW-0479">Metal-binding</keyword>
<dbReference type="FunFam" id="1.10.630.10:FF:000018">
    <property type="entry name" value="Cytochrome P450 monooxygenase"/>
    <property type="match status" value="1"/>
</dbReference>
<dbReference type="RefSeq" id="WP_184070785.1">
    <property type="nucleotide sequence ID" value="NZ_JACHNZ010000039.1"/>
</dbReference>
<dbReference type="GO" id="GO:0020037">
    <property type="term" value="F:heme binding"/>
    <property type="evidence" value="ECO:0007669"/>
    <property type="project" value="InterPro"/>
</dbReference>
<dbReference type="Gene3D" id="1.10.630.10">
    <property type="entry name" value="Cytochrome P450"/>
    <property type="match status" value="1"/>
</dbReference>
<dbReference type="AlphaFoldDB" id="A0A7W7F761"/>
<evidence type="ECO:0000256" key="7">
    <source>
        <dbReference type="ARBA" id="ARBA00043906"/>
    </source>
</evidence>
<dbReference type="Proteomes" id="UP000566324">
    <property type="component" value="Unassembled WGS sequence"/>
</dbReference>